<feature type="domain" description="SEFIR" evidence="11">
    <location>
        <begin position="438"/>
        <end position="603"/>
    </location>
</feature>
<dbReference type="Proteomes" id="UP001488805">
    <property type="component" value="Unassembled WGS sequence"/>
</dbReference>
<keyword evidence="13" id="KW-1185">Reference proteome</keyword>
<protein>
    <recommendedName>
        <fullName evidence="11">SEFIR domain-containing protein</fullName>
    </recommendedName>
</protein>
<evidence type="ECO:0000256" key="8">
    <source>
        <dbReference type="SAM" id="MobiDB-lite"/>
    </source>
</evidence>
<dbReference type="PANTHER" id="PTHR15583">
    <property type="entry name" value="INTERLEUKIN-17 RECEPTOR"/>
    <property type="match status" value="1"/>
</dbReference>
<keyword evidence="7" id="KW-0325">Glycoprotein</keyword>
<sequence length="655" mass="73557">MFLPGWSIWCVLLTLRMSACGLEISGYDSHEVVCLQGLLSDCTIKDEMPLTIPEDNGVGVQNLTPRFKLCCRDGGLCALCLVIDAEINSNPDNDMEDEGPSGHDEGDYSEETVRKPKASVTLCYSAASAMPSCKKVEFTVNHAALNQTHRAKFFVVIYKPAGVSFSSHVTVYSSNPPPLSQDVVFPSLDEVCSQEQQERVEQCRVTGLSCVIKQELNQVELRFAGRNKSLPSVCVQYEENGRCQSWNRTPIPLYSVTPCMCLQVWNEGEERRSRSCPFINTGFLQKNVWHNVSVSVIEGQMGNDHTMLWWNMSAPCRLEGEVWPCHKENTCREMKGLRQQLANGTWIQNSKGQWETRGLFEEIKLQYSPCVMVKVTGMGDELGPFCVKNTGRWRWSLLVVGVMLLLCSTVLAFYLLHDFVKKWVWSCRHGGFVKIGRKGHVVLLSPPDVDDRVSESVCGLGSQLCDQGFSVSADQWSRKEQCTLGPLPWLHSQLLELNSRGGRVVLVLTRKALERAEEWTHRNKEVIKTKEDDKGLPQICSPYSDVFTASLSVIQADKQLGRAGERFLLVTLDSHPSSDRSLPELLQGLPLFQLPSHTQALLLELTVGRTGRGSGRRTWTGWKWRASDGWRAKTKERPDQKKACYGKCGEVEETL</sequence>
<keyword evidence="3 10" id="KW-0732">Signal</keyword>
<evidence type="ECO:0000256" key="2">
    <source>
        <dbReference type="ARBA" id="ARBA00022692"/>
    </source>
</evidence>
<dbReference type="InterPro" id="IPR013568">
    <property type="entry name" value="SEFIR_dom"/>
</dbReference>
<organism evidence="12 13">
    <name type="scientific">Zoarces viviparus</name>
    <name type="common">Viviparous eelpout</name>
    <name type="synonym">Blennius viviparus</name>
    <dbReference type="NCBI Taxonomy" id="48416"/>
    <lineage>
        <taxon>Eukaryota</taxon>
        <taxon>Metazoa</taxon>
        <taxon>Chordata</taxon>
        <taxon>Craniata</taxon>
        <taxon>Vertebrata</taxon>
        <taxon>Euteleostomi</taxon>
        <taxon>Actinopterygii</taxon>
        <taxon>Neopterygii</taxon>
        <taxon>Teleostei</taxon>
        <taxon>Neoteleostei</taxon>
        <taxon>Acanthomorphata</taxon>
        <taxon>Eupercaria</taxon>
        <taxon>Perciformes</taxon>
        <taxon>Cottioidei</taxon>
        <taxon>Zoarcales</taxon>
        <taxon>Zoarcidae</taxon>
        <taxon>Zoarcinae</taxon>
        <taxon>Zoarces</taxon>
    </lineage>
</organism>
<evidence type="ECO:0000256" key="1">
    <source>
        <dbReference type="ARBA" id="ARBA00004479"/>
    </source>
</evidence>
<feature type="region of interest" description="Disordered" evidence="8">
    <location>
        <begin position="91"/>
        <end position="113"/>
    </location>
</feature>
<keyword evidence="4 9" id="KW-1133">Transmembrane helix</keyword>
<evidence type="ECO:0000256" key="7">
    <source>
        <dbReference type="ARBA" id="ARBA00023180"/>
    </source>
</evidence>
<keyword evidence="6" id="KW-0675">Receptor</keyword>
<dbReference type="PANTHER" id="PTHR15583:SF12">
    <property type="entry name" value="INTERLEUKIN-17 RECEPTOR C"/>
    <property type="match status" value="1"/>
</dbReference>
<evidence type="ECO:0000256" key="3">
    <source>
        <dbReference type="ARBA" id="ARBA00022729"/>
    </source>
</evidence>
<evidence type="ECO:0000313" key="13">
    <source>
        <dbReference type="Proteomes" id="UP001488805"/>
    </source>
</evidence>
<dbReference type="Pfam" id="PF08357">
    <property type="entry name" value="SEFIR"/>
    <property type="match status" value="1"/>
</dbReference>
<evidence type="ECO:0000256" key="4">
    <source>
        <dbReference type="ARBA" id="ARBA00022989"/>
    </source>
</evidence>
<dbReference type="InterPro" id="IPR039465">
    <property type="entry name" value="IL-17_rcpt-like"/>
</dbReference>
<accession>A0AAW1F373</accession>
<evidence type="ECO:0000256" key="6">
    <source>
        <dbReference type="ARBA" id="ARBA00023170"/>
    </source>
</evidence>
<feature type="compositionally biased region" description="Basic and acidic residues" evidence="8">
    <location>
        <begin position="100"/>
        <end position="113"/>
    </location>
</feature>
<dbReference type="EMBL" id="JBCEZU010000111">
    <property type="protein sequence ID" value="KAK9528982.1"/>
    <property type="molecule type" value="Genomic_DNA"/>
</dbReference>
<dbReference type="AlphaFoldDB" id="A0AAW1F373"/>
<comment type="caution">
    <text evidence="12">The sequence shown here is derived from an EMBL/GenBank/DDBJ whole genome shotgun (WGS) entry which is preliminary data.</text>
</comment>
<evidence type="ECO:0000256" key="10">
    <source>
        <dbReference type="SAM" id="SignalP"/>
    </source>
</evidence>
<dbReference type="GO" id="GO:0016020">
    <property type="term" value="C:membrane"/>
    <property type="evidence" value="ECO:0007669"/>
    <property type="project" value="UniProtKB-SubCell"/>
</dbReference>
<evidence type="ECO:0000313" key="12">
    <source>
        <dbReference type="EMBL" id="KAK9528982.1"/>
    </source>
</evidence>
<evidence type="ECO:0000259" key="11">
    <source>
        <dbReference type="PROSITE" id="PS51534"/>
    </source>
</evidence>
<dbReference type="Gene3D" id="3.40.50.11530">
    <property type="match status" value="1"/>
</dbReference>
<evidence type="ECO:0000256" key="9">
    <source>
        <dbReference type="SAM" id="Phobius"/>
    </source>
</evidence>
<proteinExistence type="predicted"/>
<comment type="subcellular location">
    <subcellularLocation>
        <location evidence="1">Membrane</location>
        <topology evidence="1">Single-pass type I membrane protein</topology>
    </subcellularLocation>
</comment>
<reference evidence="12 13" key="1">
    <citation type="journal article" date="2024" name="Genome Biol. Evol.">
        <title>Chromosome-level genome assembly of the viviparous eelpout Zoarces viviparus.</title>
        <authorList>
            <person name="Fuhrmann N."/>
            <person name="Brasseur M.V."/>
            <person name="Bakowski C.E."/>
            <person name="Podsiadlowski L."/>
            <person name="Prost S."/>
            <person name="Krehenwinkel H."/>
            <person name="Mayer C."/>
        </authorList>
    </citation>
    <scope>NUCLEOTIDE SEQUENCE [LARGE SCALE GENOMIC DNA]</scope>
    <source>
        <strain evidence="12">NO-MEL_2022_Ind0_liver</strain>
    </source>
</reference>
<keyword evidence="5 9" id="KW-0472">Membrane</keyword>
<evidence type="ECO:0000256" key="5">
    <source>
        <dbReference type="ARBA" id="ARBA00023136"/>
    </source>
</evidence>
<dbReference type="PROSITE" id="PS51534">
    <property type="entry name" value="SEFIR"/>
    <property type="match status" value="1"/>
</dbReference>
<name>A0AAW1F373_ZOAVI</name>
<feature type="chain" id="PRO_5043317995" description="SEFIR domain-containing protein" evidence="10">
    <location>
        <begin position="22"/>
        <end position="655"/>
    </location>
</feature>
<dbReference type="GO" id="GO:0030368">
    <property type="term" value="F:interleukin-17 receptor activity"/>
    <property type="evidence" value="ECO:0007669"/>
    <property type="project" value="InterPro"/>
</dbReference>
<feature type="signal peptide" evidence="10">
    <location>
        <begin position="1"/>
        <end position="21"/>
    </location>
</feature>
<gene>
    <name evidence="12" type="ORF">VZT92_013105</name>
</gene>
<keyword evidence="2 9" id="KW-0812">Transmembrane</keyword>
<feature type="transmembrane region" description="Helical" evidence="9">
    <location>
        <begin position="395"/>
        <end position="416"/>
    </location>
</feature>